<dbReference type="RefSeq" id="WP_113890612.1">
    <property type="nucleotide sequence ID" value="NZ_QNRK01000020.1"/>
</dbReference>
<protein>
    <submittedName>
        <fullName evidence="1">Uncharacterized protein</fullName>
    </submittedName>
</protein>
<comment type="caution">
    <text evidence="1">The sequence shown here is derived from an EMBL/GenBank/DDBJ whole genome shotgun (WGS) entry which is preliminary data.</text>
</comment>
<dbReference type="Proteomes" id="UP000253529">
    <property type="component" value="Unassembled WGS sequence"/>
</dbReference>
<organism evidence="1 2">
    <name type="scientific">Roseiarcus fermentans</name>
    <dbReference type="NCBI Taxonomy" id="1473586"/>
    <lineage>
        <taxon>Bacteria</taxon>
        <taxon>Pseudomonadati</taxon>
        <taxon>Pseudomonadota</taxon>
        <taxon>Alphaproteobacteria</taxon>
        <taxon>Hyphomicrobiales</taxon>
        <taxon>Roseiarcaceae</taxon>
        <taxon>Roseiarcus</taxon>
    </lineage>
</organism>
<gene>
    <name evidence="1" type="ORF">DFR50_12063</name>
</gene>
<dbReference type="AlphaFoldDB" id="A0A366F5E3"/>
<proteinExistence type="predicted"/>
<sequence>MDSGSAVRTFWRDLRAGLARLNARLAENPLDDDAVFVARPGASEGRDDAERRIAEARSARLREPGVRPPM</sequence>
<name>A0A366F5E3_9HYPH</name>
<keyword evidence="2" id="KW-1185">Reference proteome</keyword>
<evidence type="ECO:0000313" key="1">
    <source>
        <dbReference type="EMBL" id="RBP09863.1"/>
    </source>
</evidence>
<evidence type="ECO:0000313" key="2">
    <source>
        <dbReference type="Proteomes" id="UP000253529"/>
    </source>
</evidence>
<dbReference type="EMBL" id="QNRK01000020">
    <property type="protein sequence ID" value="RBP09863.1"/>
    <property type="molecule type" value="Genomic_DNA"/>
</dbReference>
<accession>A0A366F5E3</accession>
<reference evidence="1 2" key="1">
    <citation type="submission" date="2018-06" db="EMBL/GenBank/DDBJ databases">
        <title>Genomic Encyclopedia of Type Strains, Phase IV (KMG-IV): sequencing the most valuable type-strain genomes for metagenomic binning, comparative biology and taxonomic classification.</title>
        <authorList>
            <person name="Goeker M."/>
        </authorList>
    </citation>
    <scope>NUCLEOTIDE SEQUENCE [LARGE SCALE GENOMIC DNA]</scope>
    <source>
        <strain evidence="1 2">DSM 24875</strain>
    </source>
</reference>